<keyword evidence="6 8" id="KW-0472">Membrane</keyword>
<dbReference type="Gene3D" id="2.60.40.1120">
    <property type="entry name" value="Carboxypeptidase-like, regulatory domain"/>
    <property type="match status" value="1"/>
</dbReference>
<evidence type="ECO:0000256" key="3">
    <source>
        <dbReference type="ARBA" id="ARBA00022452"/>
    </source>
</evidence>
<dbReference type="SUPFAM" id="SSF56935">
    <property type="entry name" value="Porins"/>
    <property type="match status" value="1"/>
</dbReference>
<comment type="caution">
    <text evidence="13">The sequence shown here is derived from an EMBL/GenBank/DDBJ whole genome shotgun (WGS) entry which is preliminary data.</text>
</comment>
<protein>
    <submittedName>
        <fullName evidence="13">TonB-linked SusC/RagA family outer membrane protein</fullName>
    </submittedName>
</protein>
<evidence type="ECO:0000256" key="1">
    <source>
        <dbReference type="ARBA" id="ARBA00004571"/>
    </source>
</evidence>
<dbReference type="Proteomes" id="UP000533637">
    <property type="component" value="Unassembled WGS sequence"/>
</dbReference>
<comment type="subcellular location">
    <subcellularLocation>
        <location evidence="1 8">Cell outer membrane</location>
        <topology evidence="1 8">Multi-pass membrane protein</topology>
    </subcellularLocation>
</comment>
<evidence type="ECO:0000256" key="7">
    <source>
        <dbReference type="ARBA" id="ARBA00023237"/>
    </source>
</evidence>
<evidence type="ECO:0000256" key="9">
    <source>
        <dbReference type="RuleBase" id="RU003357"/>
    </source>
</evidence>
<accession>A0ABR6KRP2</accession>
<dbReference type="RefSeq" id="WP_122375579.1">
    <property type="nucleotide sequence ID" value="NZ_BMPB01000014.1"/>
</dbReference>
<keyword evidence="14" id="KW-1185">Reference proteome</keyword>
<dbReference type="InterPro" id="IPR036942">
    <property type="entry name" value="Beta-barrel_TonB_sf"/>
</dbReference>
<dbReference type="Gene3D" id="2.40.170.20">
    <property type="entry name" value="TonB-dependent receptor, beta-barrel domain"/>
    <property type="match status" value="1"/>
</dbReference>
<proteinExistence type="inferred from homology"/>
<evidence type="ECO:0000256" key="4">
    <source>
        <dbReference type="ARBA" id="ARBA00022692"/>
    </source>
</evidence>
<dbReference type="EMBL" id="JACHOC010000009">
    <property type="protein sequence ID" value="MBB4624171.1"/>
    <property type="molecule type" value="Genomic_DNA"/>
</dbReference>
<dbReference type="NCBIfam" id="TIGR04057">
    <property type="entry name" value="SusC_RagA_signa"/>
    <property type="match status" value="1"/>
</dbReference>
<evidence type="ECO:0000256" key="6">
    <source>
        <dbReference type="ARBA" id="ARBA00023136"/>
    </source>
</evidence>
<dbReference type="InterPro" id="IPR037066">
    <property type="entry name" value="Plug_dom_sf"/>
</dbReference>
<feature type="signal peptide" evidence="10">
    <location>
        <begin position="1"/>
        <end position="19"/>
    </location>
</feature>
<dbReference type="PROSITE" id="PS52016">
    <property type="entry name" value="TONB_DEPENDENT_REC_3"/>
    <property type="match status" value="1"/>
</dbReference>
<evidence type="ECO:0000259" key="12">
    <source>
        <dbReference type="Pfam" id="PF07715"/>
    </source>
</evidence>
<dbReference type="InterPro" id="IPR023997">
    <property type="entry name" value="TonB-dep_OMP_SusC/RagA_CS"/>
</dbReference>
<keyword evidence="5 9" id="KW-0798">TonB box</keyword>
<dbReference type="Pfam" id="PF07715">
    <property type="entry name" value="Plug"/>
    <property type="match status" value="1"/>
</dbReference>
<dbReference type="InterPro" id="IPR000531">
    <property type="entry name" value="Beta-barrel_TonB"/>
</dbReference>
<feature type="domain" description="TonB-dependent receptor plug" evidence="12">
    <location>
        <begin position="114"/>
        <end position="221"/>
    </location>
</feature>
<dbReference type="InterPro" id="IPR008969">
    <property type="entry name" value="CarboxyPept-like_regulatory"/>
</dbReference>
<dbReference type="InterPro" id="IPR023996">
    <property type="entry name" value="TonB-dep_OMP_SusC/RagA"/>
</dbReference>
<reference evidence="13 14" key="1">
    <citation type="submission" date="2020-08" db="EMBL/GenBank/DDBJ databases">
        <title>Genomic Encyclopedia of Type Strains, Phase IV (KMG-IV): sequencing the most valuable type-strain genomes for metagenomic binning, comparative biology and taxonomic classification.</title>
        <authorList>
            <person name="Goeker M."/>
        </authorList>
    </citation>
    <scope>NUCLEOTIDE SEQUENCE [LARGE SCALE GENOMIC DNA]</scope>
    <source>
        <strain evidence="13 14">DSM 102983</strain>
    </source>
</reference>
<dbReference type="NCBIfam" id="TIGR04056">
    <property type="entry name" value="OMP_RagA_SusC"/>
    <property type="match status" value="1"/>
</dbReference>
<evidence type="ECO:0000256" key="8">
    <source>
        <dbReference type="PROSITE-ProRule" id="PRU01360"/>
    </source>
</evidence>
<evidence type="ECO:0000313" key="14">
    <source>
        <dbReference type="Proteomes" id="UP000533637"/>
    </source>
</evidence>
<keyword evidence="2 8" id="KW-0813">Transport</keyword>
<evidence type="ECO:0000256" key="5">
    <source>
        <dbReference type="ARBA" id="ARBA00023077"/>
    </source>
</evidence>
<feature type="domain" description="TonB-dependent receptor-like beta-barrel" evidence="11">
    <location>
        <begin position="422"/>
        <end position="970"/>
    </location>
</feature>
<organism evidence="13 14">
    <name type="scientific">Parabacteroides faecis</name>
    <dbReference type="NCBI Taxonomy" id="1217282"/>
    <lineage>
        <taxon>Bacteria</taxon>
        <taxon>Pseudomonadati</taxon>
        <taxon>Bacteroidota</taxon>
        <taxon>Bacteroidia</taxon>
        <taxon>Bacteroidales</taxon>
        <taxon>Tannerellaceae</taxon>
        <taxon>Parabacteroides</taxon>
    </lineage>
</organism>
<dbReference type="InterPro" id="IPR039426">
    <property type="entry name" value="TonB-dep_rcpt-like"/>
</dbReference>
<evidence type="ECO:0000313" key="13">
    <source>
        <dbReference type="EMBL" id="MBB4624171.1"/>
    </source>
</evidence>
<keyword evidence="10" id="KW-0732">Signal</keyword>
<name>A0ABR6KRP2_9BACT</name>
<feature type="chain" id="PRO_5046344288" evidence="10">
    <location>
        <begin position="20"/>
        <end position="1013"/>
    </location>
</feature>
<dbReference type="Gene3D" id="2.170.130.10">
    <property type="entry name" value="TonB-dependent receptor, plug domain"/>
    <property type="match status" value="1"/>
</dbReference>
<keyword evidence="7 8" id="KW-0998">Cell outer membrane</keyword>
<comment type="similarity">
    <text evidence="8 9">Belongs to the TonB-dependent receptor family.</text>
</comment>
<evidence type="ECO:0000256" key="10">
    <source>
        <dbReference type="SAM" id="SignalP"/>
    </source>
</evidence>
<keyword evidence="4 8" id="KW-0812">Transmembrane</keyword>
<dbReference type="Pfam" id="PF00593">
    <property type="entry name" value="TonB_dep_Rec_b-barrel"/>
    <property type="match status" value="1"/>
</dbReference>
<dbReference type="SUPFAM" id="SSF49464">
    <property type="entry name" value="Carboxypeptidase regulatory domain-like"/>
    <property type="match status" value="1"/>
</dbReference>
<evidence type="ECO:0000259" key="11">
    <source>
        <dbReference type="Pfam" id="PF00593"/>
    </source>
</evidence>
<dbReference type="Pfam" id="PF13715">
    <property type="entry name" value="CarbopepD_reg_2"/>
    <property type="match status" value="1"/>
</dbReference>
<dbReference type="InterPro" id="IPR012910">
    <property type="entry name" value="Plug_dom"/>
</dbReference>
<sequence>MKKIIILFMLLLSVMVTHAQQFDVKGTIVDKKSNEPIIGASVLIKGTANGTITDIDGKFILKDAKKGNTLVVSYVGYLTLDILLNGNQGTLSIEMEENTELLEEVVVIGYGTQKKQDITGSVVSVGEGKFTEGINTNAFQMINGKAAGVTISQTSSAPGAASKIQIRGAGSINSSNSALVVVDGLPGVDPSSINPADIQSIEVLKDASSAAIYGTRAANGVVLITTKSGKKGDIIVKFGAEVGFQSVAKQVDVLNGREYMETLNALRLESNNPDGVIYTAEQIAAVGEGTNWQDEIFRNGAPVQRYELSLAGGGEKHDFYLGMSYFDQQGIVKLSNLKKYNVRVNMNAAPKEFLRFKFNLNYTRGDGRSMYENMDGANEGAGPINSALQFDPTLAPGIDPETGRYRKNSFIALDNPEALLHGVSPEKQDNNVYGTFTTEIEPLKDLVATVRLGATIDTYTQSSYRSRETLNGLASKGEASKKSEEKTQWLAEFLLSYKKNFNDVHKFTILGGTTFEQFSSQYVEGKAKGFLSDVTGFNSLQSGDKLNGDDVFSGKERNRLNGFLGRINYDLLNRYLLTASFRYDGTSRFSSDHKYAFFPSVAFAWRMSEEPFLKTFDNLSDLKLRIGYGQLGNQGISNYQTLQTLKAAGSAVFGNSLMQGLVQARLPNPNLRWETTAETNLGIDFGFFNNRLTGSVDFYIRDTKDQLFDKPLPSSIGFANVKVNAGKVRNSGIDFMINSINFDKRDFGWETSLNLSLLKNRVKELPDFIPELITGSMASFISNYEITRVGDPIYSYYGYEVEGIFQKGDDIANSAQPNAKPGDLKFKNQNDDNAITSDDRVVLGKPFPDVTLGFTNNIRYKNFNLSIFLQGVFGIQTLDANVLETFYPTNEYRNRIAKYYQNRWTENNPTNKYPSGVNSSNYGGQYMTNSLTVKDASFLRIKNINLSYDVPLRGNKYIRAASVYAAVDNLYTFTGYEGFDPDASASGADKVSKVNYNSYPLARTVRFGVNITF</sequence>
<evidence type="ECO:0000256" key="2">
    <source>
        <dbReference type="ARBA" id="ARBA00022448"/>
    </source>
</evidence>
<gene>
    <name evidence="13" type="ORF">GGQ57_004099</name>
</gene>
<keyword evidence="3 8" id="KW-1134">Transmembrane beta strand</keyword>